<dbReference type="Proteomes" id="UP001580928">
    <property type="component" value="Unassembled WGS sequence"/>
</dbReference>
<keyword evidence="1" id="KW-0812">Transmembrane</keyword>
<feature type="transmembrane region" description="Helical" evidence="1">
    <location>
        <begin position="29"/>
        <end position="51"/>
    </location>
</feature>
<evidence type="ECO:0000313" key="3">
    <source>
        <dbReference type="Proteomes" id="UP001580928"/>
    </source>
</evidence>
<evidence type="ECO:0000313" key="2">
    <source>
        <dbReference type="EMBL" id="MFB5944300.1"/>
    </source>
</evidence>
<organism evidence="2 3">
    <name type="scientific">Albibacterium profundi</name>
    <dbReference type="NCBI Taxonomy" id="3134906"/>
    <lineage>
        <taxon>Bacteria</taxon>
        <taxon>Pseudomonadati</taxon>
        <taxon>Bacteroidota</taxon>
        <taxon>Sphingobacteriia</taxon>
        <taxon>Sphingobacteriales</taxon>
        <taxon>Sphingobacteriaceae</taxon>
        <taxon>Albibacterium</taxon>
    </lineage>
</organism>
<accession>A0ABV5CCF1</accession>
<keyword evidence="1" id="KW-0472">Membrane</keyword>
<dbReference type="EMBL" id="JBBVGT010000001">
    <property type="protein sequence ID" value="MFB5944300.1"/>
    <property type="molecule type" value="Genomic_DNA"/>
</dbReference>
<feature type="transmembrane region" description="Helical" evidence="1">
    <location>
        <begin position="63"/>
        <end position="83"/>
    </location>
</feature>
<comment type="caution">
    <text evidence="2">The sequence shown here is derived from an EMBL/GenBank/DDBJ whole genome shotgun (WGS) entry which is preliminary data.</text>
</comment>
<sequence>MNEIFAPLYEGWGLFWLGDFSNDLYSNNLYTPVGLIMLISSIIWMLVYYYVIDHPRFAKAWHWLVWILILCGINFAVANYVSFSQLTELYTAQEKDVPYYAEFTTFSFVNALWTFIVAFAVSLLIKGKSVMCRRTPF</sequence>
<gene>
    <name evidence="2" type="ORF">WKR92_00500</name>
</gene>
<reference evidence="2 3" key="1">
    <citation type="submission" date="2024-04" db="EMBL/GenBank/DDBJ databases">
        <title>Albibacterium profundi sp. nov., isolated from sediment of the Challenger Deep of Mariana Trench.</title>
        <authorList>
            <person name="Wang Y."/>
        </authorList>
    </citation>
    <scope>NUCLEOTIDE SEQUENCE [LARGE SCALE GENOMIC DNA]</scope>
    <source>
        <strain evidence="2 3">RHL897</strain>
    </source>
</reference>
<protein>
    <submittedName>
        <fullName evidence="2">Uncharacterized protein</fullName>
    </submittedName>
</protein>
<dbReference type="RefSeq" id="WP_375555881.1">
    <property type="nucleotide sequence ID" value="NZ_JBBVGT010000001.1"/>
</dbReference>
<keyword evidence="3" id="KW-1185">Reference proteome</keyword>
<keyword evidence="1" id="KW-1133">Transmembrane helix</keyword>
<feature type="transmembrane region" description="Helical" evidence="1">
    <location>
        <begin position="103"/>
        <end position="125"/>
    </location>
</feature>
<proteinExistence type="predicted"/>
<name>A0ABV5CCF1_9SPHI</name>
<evidence type="ECO:0000256" key="1">
    <source>
        <dbReference type="SAM" id="Phobius"/>
    </source>
</evidence>